<proteinExistence type="predicted"/>
<dbReference type="GO" id="GO:0016651">
    <property type="term" value="F:oxidoreductase activity, acting on NAD(P)H"/>
    <property type="evidence" value="ECO:0007669"/>
    <property type="project" value="UniProtKB-ARBA"/>
</dbReference>
<protein>
    <recommendedName>
        <fullName evidence="1">Flavodoxin-like domain-containing protein</fullName>
    </recommendedName>
</protein>
<dbReference type="GO" id="GO:0010181">
    <property type="term" value="F:FMN binding"/>
    <property type="evidence" value="ECO:0007669"/>
    <property type="project" value="InterPro"/>
</dbReference>
<dbReference type="STRING" id="1423796.FC24_GL000402"/>
<dbReference type="EMBL" id="AYYI01000092">
    <property type="protein sequence ID" value="KRM94133.1"/>
    <property type="molecule type" value="Genomic_DNA"/>
</dbReference>
<dbReference type="InterPro" id="IPR008254">
    <property type="entry name" value="Flavodoxin/NO_synth"/>
</dbReference>
<gene>
    <name evidence="2" type="ORF">FC24_GL000402</name>
</gene>
<feature type="domain" description="Flavodoxin-like" evidence="1">
    <location>
        <begin position="4"/>
        <end position="80"/>
    </location>
</feature>
<name>A0A0R2CS11_9LACO</name>
<dbReference type="AlphaFoldDB" id="A0A0R2CS11"/>
<evidence type="ECO:0000259" key="1">
    <source>
        <dbReference type="Pfam" id="PF12641"/>
    </source>
</evidence>
<keyword evidence="3" id="KW-1185">Reference proteome</keyword>
<reference evidence="2 3" key="1">
    <citation type="journal article" date="2015" name="Genome Announc.">
        <title>Expanding the biotechnology potential of lactobacilli through comparative genomics of 213 strains and associated genera.</title>
        <authorList>
            <person name="Sun Z."/>
            <person name="Harris H.M."/>
            <person name="McCann A."/>
            <person name="Guo C."/>
            <person name="Argimon S."/>
            <person name="Zhang W."/>
            <person name="Yang X."/>
            <person name="Jeffery I.B."/>
            <person name="Cooney J.C."/>
            <person name="Kagawa T.F."/>
            <person name="Liu W."/>
            <person name="Song Y."/>
            <person name="Salvetti E."/>
            <person name="Wrobel A."/>
            <person name="Rasinkangas P."/>
            <person name="Parkhill J."/>
            <person name="Rea M.C."/>
            <person name="O'Sullivan O."/>
            <person name="Ritari J."/>
            <person name="Douillard F.P."/>
            <person name="Paul Ross R."/>
            <person name="Yang R."/>
            <person name="Briner A.E."/>
            <person name="Felis G.E."/>
            <person name="de Vos W.M."/>
            <person name="Barrangou R."/>
            <person name="Klaenhammer T.R."/>
            <person name="Caufield P.W."/>
            <person name="Cui Y."/>
            <person name="Zhang H."/>
            <person name="O'Toole P.W."/>
        </authorList>
    </citation>
    <scope>NUCLEOTIDE SEQUENCE [LARGE SCALE GENOMIC DNA]</scope>
    <source>
        <strain evidence="2 3">DSM 20253</strain>
    </source>
</reference>
<dbReference type="PATRIC" id="fig|1423796.3.peg.414"/>
<dbReference type="SUPFAM" id="SSF52218">
    <property type="entry name" value="Flavoproteins"/>
    <property type="match status" value="1"/>
</dbReference>
<comment type="caution">
    <text evidence="2">The sequence shown here is derived from an EMBL/GenBank/DDBJ whole genome shotgun (WGS) entry which is preliminary data.</text>
</comment>
<accession>A0A0R2CS11</accession>
<organism evidence="2 3">
    <name type="scientific">Loigolactobacillus rennini DSM 20253</name>
    <dbReference type="NCBI Taxonomy" id="1423796"/>
    <lineage>
        <taxon>Bacteria</taxon>
        <taxon>Bacillati</taxon>
        <taxon>Bacillota</taxon>
        <taxon>Bacilli</taxon>
        <taxon>Lactobacillales</taxon>
        <taxon>Lactobacillaceae</taxon>
        <taxon>Loigolactobacillus</taxon>
    </lineage>
</organism>
<evidence type="ECO:0000313" key="3">
    <source>
        <dbReference type="Proteomes" id="UP000051638"/>
    </source>
</evidence>
<dbReference type="OrthoDB" id="1739094at2"/>
<dbReference type="Proteomes" id="UP000051638">
    <property type="component" value="Unassembled WGS sequence"/>
</dbReference>
<evidence type="ECO:0000313" key="2">
    <source>
        <dbReference type="EMBL" id="KRM94133.1"/>
    </source>
</evidence>
<dbReference type="RefSeq" id="WP_057874756.1">
    <property type="nucleotide sequence ID" value="NZ_AYYI01000092.1"/>
</dbReference>
<dbReference type="Pfam" id="PF12641">
    <property type="entry name" value="Flavodoxin_3"/>
    <property type="match status" value="1"/>
</dbReference>
<dbReference type="Gene3D" id="3.40.50.360">
    <property type="match status" value="1"/>
</dbReference>
<dbReference type="InterPro" id="IPR029039">
    <property type="entry name" value="Flavoprotein-like_sf"/>
</dbReference>
<sequence length="133" mass="14397">MDAIRYFSRTGNTKKMAEMIGEQLNLSAKPISEPIKYPLDTLYLGGAIHMASLDKELKQFAASLDAQQIGQVVMFGTSGGIMSIKKGLKKALTENKVKVSSQGLFLHGFAPGKANFSEKQQGEIKNFTAALKG</sequence>